<dbReference type="SUPFAM" id="SSF53300">
    <property type="entry name" value="vWA-like"/>
    <property type="match status" value="1"/>
</dbReference>
<organism evidence="1 2">
    <name type="scientific">Candidatus Competibacter phosphatis</name>
    <dbReference type="NCBI Taxonomy" id="221280"/>
    <lineage>
        <taxon>Bacteria</taxon>
        <taxon>Pseudomonadati</taxon>
        <taxon>Pseudomonadota</taxon>
        <taxon>Gammaproteobacteria</taxon>
        <taxon>Candidatus Competibacteraceae</taxon>
        <taxon>Candidatus Competibacter</taxon>
    </lineage>
</organism>
<dbReference type="EMBL" id="SPMZ01000075">
    <property type="protein sequence ID" value="NMQ21037.1"/>
    <property type="molecule type" value="Genomic_DNA"/>
</dbReference>
<comment type="caution">
    <text evidence="1">The sequence shown here is derived from an EMBL/GenBank/DDBJ whole genome shotgun (WGS) entry which is preliminary data.</text>
</comment>
<accession>A0ABX1TNQ4</accession>
<dbReference type="Proteomes" id="UP000760480">
    <property type="component" value="Unassembled WGS sequence"/>
</dbReference>
<dbReference type="InterPro" id="IPR036465">
    <property type="entry name" value="vWFA_dom_sf"/>
</dbReference>
<reference evidence="1 2" key="1">
    <citation type="submission" date="2019-03" db="EMBL/GenBank/DDBJ databases">
        <title>Metabolic reconstructions from genomes of highly enriched 'Candidatus Accumulibacter' and 'Candidatus Competibacter' bioreactor populations.</title>
        <authorList>
            <person name="Annavajhala M.K."/>
            <person name="Welles L."/>
            <person name="Abbas B."/>
            <person name="Sorokin D."/>
            <person name="Park H."/>
            <person name="Van Loosdrecht M."/>
            <person name="Chandran K."/>
        </authorList>
    </citation>
    <scope>NUCLEOTIDE SEQUENCE [LARGE SCALE GENOMIC DNA]</scope>
    <source>
        <strain evidence="1 2">SBR_G</strain>
    </source>
</reference>
<name>A0ABX1TNQ4_9GAMM</name>
<gene>
    <name evidence="1" type="ORF">E4P82_18675</name>
</gene>
<evidence type="ECO:0000313" key="2">
    <source>
        <dbReference type="Proteomes" id="UP000760480"/>
    </source>
</evidence>
<keyword evidence="2" id="KW-1185">Reference proteome</keyword>
<dbReference type="Gene3D" id="3.40.50.410">
    <property type="entry name" value="von Willebrand factor, type A domain"/>
    <property type="match status" value="1"/>
</dbReference>
<evidence type="ECO:0000313" key="1">
    <source>
        <dbReference type="EMBL" id="NMQ21037.1"/>
    </source>
</evidence>
<sequence>MSNPAVPQLTLGRNRQLPSQQVASEFGEVDVQPIGSYNRILFTILMEPTGTEAEGWQTGVALDASASMQGAFGRLLLPGPKGPLPESLQTQYEHEGWITKTQQDGGSYLMYSMPAVQDALERGHFVYTQNEVEPQARAFTAYLADNLDADGGTTVIYWACGDGTRVEIVGDLTGKDCQQAAFIGPSSLEFGNATHLTPAVRYFAERFRDAKRGMYLFITDGRLDDLEAVKRYTIDLCREIEQGRRNPLKCVLIGLGEEIDEEQMEELDDLDSGTDVDIWDHKIANEMRDLKEIFAEVVSENQIIAPTARIYDSDGQIIRNFTDGLPAKVTFDLPQRSTWFELEVAGRRIRQSII</sequence>
<proteinExistence type="predicted"/>
<protein>
    <submittedName>
        <fullName evidence="1">VWA domain-containing protein</fullName>
    </submittedName>
</protein>